<gene>
    <name evidence="2" type="ORF">BFJ65_g304</name>
</gene>
<sequence>MVVLTYDVDPQGDLVVVLRESNTTRSIPEVSIRQPGTHKTPSFQIDQDILNLSKVSSLLPSFDSSEETVEVRIRVSSFHMKLASPMFERMLNGPWRESTSPESSSTPAPPGNSVHLDAPIEAADEPPAVPGVIGAFKSSSSTSPTTAFRIREVIAHGWNADALLVVLNVIHGINDQVPRELSVEFLAEIASIVNYYHCQRAMQFAGEVWQLRMYTFPSRYGMRCIVWLSIACAFGWEEVFDKLASYIIENGEGLCLIKPHDIPINSVLDKLDAKRQDCIAKIVNRLDELSDELLDGRTGCDHRCSSMLLGSLLRERHDSALLNPAMPSPYTGYSVHEFIKKVICFRVMEWGRYPATSHGCTIMALMQPSIHRIEDEMRSFKISHSKDN</sequence>
<feature type="compositionally biased region" description="Low complexity" evidence="1">
    <location>
        <begin position="97"/>
        <end position="106"/>
    </location>
</feature>
<accession>A0A3L6P5E0</accession>
<comment type="caution">
    <text evidence="2">The sequence shown here is derived from an EMBL/GenBank/DDBJ whole genome shotgun (WGS) entry which is preliminary data.</text>
</comment>
<organism evidence="2">
    <name type="scientific">Fusarium oxysporum f. sp. cepae</name>
    <dbReference type="NCBI Taxonomy" id="396571"/>
    <lineage>
        <taxon>Eukaryota</taxon>
        <taxon>Fungi</taxon>
        <taxon>Dikarya</taxon>
        <taxon>Ascomycota</taxon>
        <taxon>Pezizomycotina</taxon>
        <taxon>Sordariomycetes</taxon>
        <taxon>Hypocreomycetidae</taxon>
        <taxon>Hypocreales</taxon>
        <taxon>Nectriaceae</taxon>
        <taxon>Fusarium</taxon>
        <taxon>Fusarium oxysporum species complex</taxon>
    </lineage>
</organism>
<protein>
    <recommendedName>
        <fullName evidence="3">BTB domain-containing protein</fullName>
    </recommendedName>
</protein>
<proteinExistence type="predicted"/>
<dbReference type="AlphaFoldDB" id="A0A3L6P5E0"/>
<dbReference type="Proteomes" id="UP000270866">
    <property type="component" value="Chromosome 1"/>
</dbReference>
<dbReference type="EMBL" id="MRCU01000001">
    <property type="protein sequence ID" value="RKK28360.1"/>
    <property type="molecule type" value="Genomic_DNA"/>
</dbReference>
<evidence type="ECO:0000313" key="2">
    <source>
        <dbReference type="EMBL" id="RKK28360.1"/>
    </source>
</evidence>
<name>A0A3L6P5E0_FUSOX</name>
<feature type="region of interest" description="Disordered" evidence="1">
    <location>
        <begin position="92"/>
        <end position="118"/>
    </location>
</feature>
<reference evidence="2" key="1">
    <citation type="journal article" date="2018" name="Sci. Rep.">
        <title>Characterisation of pathogen-specific regions and novel effector candidates in Fusarium oxysporum f. sp. cepae.</title>
        <authorList>
            <person name="Armitage A.D."/>
            <person name="Taylor A."/>
            <person name="Sobczyk M.K."/>
            <person name="Baxter L."/>
            <person name="Greenfield B.P."/>
            <person name="Bates H.J."/>
            <person name="Wilson F."/>
            <person name="Jackson A.C."/>
            <person name="Ott S."/>
            <person name="Harrison R.J."/>
            <person name="Clarkson J.P."/>
        </authorList>
    </citation>
    <scope>NUCLEOTIDE SEQUENCE [LARGE SCALE GENOMIC DNA]</scope>
    <source>
        <strain evidence="2">FoC_Fus2</strain>
    </source>
</reference>
<evidence type="ECO:0008006" key="3">
    <source>
        <dbReference type="Google" id="ProtNLM"/>
    </source>
</evidence>
<evidence type="ECO:0000256" key="1">
    <source>
        <dbReference type="SAM" id="MobiDB-lite"/>
    </source>
</evidence>